<feature type="compositionally biased region" description="Polar residues" evidence="1">
    <location>
        <begin position="98"/>
        <end position="114"/>
    </location>
</feature>
<evidence type="ECO:0000313" key="2">
    <source>
        <dbReference type="EMBL" id="CDW73734.1"/>
    </source>
</evidence>
<sequence>MSTNSLNQEAFQQQFMEEEIKDDNYVFDEFADVNQIEPNFRIKNGEVVHSHFCQKDQIQQTQYMQGMDDNSPENQYQVDSDEEEDEDDDQYQDESDVSGDSQNNYYDNGSDFEQSCSEMNQHQYHNQTTTASDGSIDPNLIQQDMNDQRHHPNQQYKNQQNQQYYQQQNFNRQSQMMGGPQNANVYNPNFDPQNNQSQIEKFNKIQQKKKEELDQQLTNMLIHLYNGKKPEEYVKEYKIIIEDLNNVGLTAESLLDLFKRKIQEIIGQVRDKLNKDSKDQKLIVEIQSDQKELNQNLTPEQLQQLQQQQQQQQPIQQQTQVTRQNVHQTNTNQQNNQPPNQNRGQNQQQQNQQQQQQPTQQNQEQQQIQQQNNQMPYTLRATKYQDEKVKYDEILSAIGEYFELFKNNTNLLEDMWLQILTFLNFNPSTQTTQFKKIHYTFYNKNVLQNPYIKTLINEGIEALDRKDGSDQLGQYLEKINEIKEGVNFPDETYETFIKTLNRSFDFNKKARELNLNTKEVLQLQSQTKSAVLRRLELGNLEKKKQEEKQQKHIKPIIGSKQDQNRFYTSDKANQTNVQNEINQKLQQMDLDELISFIEQNDKSKGQQNQQNPQAVATQKKTKGKKNKQKKNSMEGIQEDLTDAQNYQNQQFKNSSDEKPSNTKSPPGKQQNQTHQSSNPQQQQRGSTYTASTQSRYQDEEEQQFELYIEQFRKNLEIINNNVGVVRNSKLRPNYGLEWIEELRRRLKLSNFSNGKIESTGKVQSEKSAAVPCAGF</sequence>
<feature type="region of interest" description="Disordered" evidence="1">
    <location>
        <begin position="601"/>
        <end position="632"/>
    </location>
</feature>
<feature type="region of interest" description="Disordered" evidence="1">
    <location>
        <begin position="66"/>
        <end position="114"/>
    </location>
</feature>
<reference evidence="2 3" key="1">
    <citation type="submission" date="2014-06" db="EMBL/GenBank/DDBJ databases">
        <authorList>
            <person name="Swart Estienne"/>
        </authorList>
    </citation>
    <scope>NUCLEOTIDE SEQUENCE [LARGE SCALE GENOMIC DNA]</scope>
    <source>
        <strain evidence="2 3">130c</strain>
    </source>
</reference>
<evidence type="ECO:0000256" key="1">
    <source>
        <dbReference type="SAM" id="MobiDB-lite"/>
    </source>
</evidence>
<dbReference type="AlphaFoldDB" id="A0A077ZV21"/>
<evidence type="ECO:0000313" key="3">
    <source>
        <dbReference type="Proteomes" id="UP000039865"/>
    </source>
</evidence>
<feature type="compositionally biased region" description="Basic residues" evidence="1">
    <location>
        <begin position="619"/>
        <end position="630"/>
    </location>
</feature>
<dbReference type="InParanoid" id="A0A077ZV21"/>
<feature type="compositionally biased region" description="Polar residues" evidence="1">
    <location>
        <begin position="605"/>
        <end position="616"/>
    </location>
</feature>
<feature type="compositionally biased region" description="Polar residues" evidence="1">
    <location>
        <begin position="684"/>
        <end position="695"/>
    </location>
</feature>
<feature type="region of interest" description="Disordered" evidence="1">
    <location>
        <begin position="316"/>
        <end position="374"/>
    </location>
</feature>
<feature type="compositionally biased region" description="Acidic residues" evidence="1">
    <location>
        <begin position="79"/>
        <end position="97"/>
    </location>
</feature>
<proteinExistence type="predicted"/>
<name>A0A077ZV21_STYLE</name>
<protein>
    <submittedName>
        <fullName evidence="2">Uncharacterized protein</fullName>
    </submittedName>
</protein>
<feature type="region of interest" description="Disordered" evidence="1">
    <location>
        <begin position="648"/>
        <end position="697"/>
    </location>
</feature>
<accession>A0A077ZV21</accession>
<keyword evidence="3" id="KW-1185">Reference proteome</keyword>
<organism evidence="2 3">
    <name type="scientific">Stylonychia lemnae</name>
    <name type="common">Ciliate</name>
    <dbReference type="NCBI Taxonomy" id="5949"/>
    <lineage>
        <taxon>Eukaryota</taxon>
        <taxon>Sar</taxon>
        <taxon>Alveolata</taxon>
        <taxon>Ciliophora</taxon>
        <taxon>Intramacronucleata</taxon>
        <taxon>Spirotrichea</taxon>
        <taxon>Stichotrichia</taxon>
        <taxon>Sporadotrichida</taxon>
        <taxon>Oxytrichidae</taxon>
        <taxon>Stylonychinae</taxon>
        <taxon>Stylonychia</taxon>
    </lineage>
</organism>
<feature type="region of interest" description="Disordered" evidence="1">
    <location>
        <begin position="543"/>
        <end position="564"/>
    </location>
</feature>
<dbReference type="EMBL" id="CCKQ01002625">
    <property type="protein sequence ID" value="CDW73734.1"/>
    <property type="molecule type" value="Genomic_DNA"/>
</dbReference>
<feature type="compositionally biased region" description="Low complexity" evidence="1">
    <location>
        <begin position="669"/>
        <end position="683"/>
    </location>
</feature>
<dbReference type="Proteomes" id="UP000039865">
    <property type="component" value="Unassembled WGS sequence"/>
</dbReference>
<gene>
    <name evidence="2" type="primary">Contig12718.g13570</name>
    <name evidence="2" type="ORF">STYLEM_2721</name>
</gene>